<dbReference type="PROSITE" id="PS51898">
    <property type="entry name" value="TYR_RECOMBINASE"/>
    <property type="match status" value="1"/>
</dbReference>
<dbReference type="InterPro" id="IPR011010">
    <property type="entry name" value="DNA_brk_join_enz"/>
</dbReference>
<dbReference type="InterPro" id="IPR002104">
    <property type="entry name" value="Integrase_catalytic"/>
</dbReference>
<accession>A0A937CQY3</accession>
<reference evidence="6 7" key="1">
    <citation type="journal article" date="2017" name="Int. J. Syst. Evol. Microbiol.">
        <title>Ramlibacter monticola sp. nov., isolated from forest soil.</title>
        <authorList>
            <person name="Chaudhary D.K."/>
            <person name="Kim J."/>
        </authorList>
    </citation>
    <scope>NUCLEOTIDE SEQUENCE [LARGE SCALE GENOMIC DNA]</scope>
    <source>
        <strain evidence="6 7">KACC 19175</strain>
    </source>
</reference>
<protein>
    <submittedName>
        <fullName evidence="6">Tyrosine-type recombinase/integrase</fullName>
    </submittedName>
</protein>
<evidence type="ECO:0000259" key="5">
    <source>
        <dbReference type="PROSITE" id="PS51898"/>
    </source>
</evidence>
<sequence length="429" mass="48930">MTFDARSAKLLQAGQHLILHEHPGLRVERSTAKWAWIYRYKSPVDTGMRQVKIGEWPKLAYDQAVGEWRKLKERREAGEDPALQKRKARAEARRPPAESAGPYLVRQLVQDYLAGHIDRSRKPKGRAEVRRVLERETEPIADRPADLLLRSEAFDLIEKLADKPVLASQVRQEMGAAYDYGLDSGKLKETTPNWWRQIMRGKLRSKGKKIAGKHVGTQKRALSEPELGGLINWLPNFSKTIADALTLYLWTDTRGAEIVAIEKTEIREEADGLWWQIPKEKTKNARHENATDLRVPLVGRAKAVVLRRMQQTDRWLFPSETGRDEPIAQKVIQSGVYHHQPYCKTVDKKHSGGRPRLPVTHWSPHDLRRSIRTLLASMGCPEPVAEAIMGHMPPGIVAVYNVYGYDAERREWLTALDAKLEQLALQAQS</sequence>
<dbReference type="InterPro" id="IPR013762">
    <property type="entry name" value="Integrase-like_cat_sf"/>
</dbReference>
<comment type="similarity">
    <text evidence="1">Belongs to the 'phage' integrase family.</text>
</comment>
<dbReference type="GO" id="GO:0006310">
    <property type="term" value="P:DNA recombination"/>
    <property type="evidence" value="ECO:0007669"/>
    <property type="project" value="UniProtKB-KW"/>
</dbReference>
<dbReference type="AlphaFoldDB" id="A0A937CQY3"/>
<evidence type="ECO:0000256" key="3">
    <source>
        <dbReference type="ARBA" id="ARBA00023172"/>
    </source>
</evidence>
<dbReference type="InterPro" id="IPR050808">
    <property type="entry name" value="Phage_Integrase"/>
</dbReference>
<feature type="domain" description="Tyr recombinase" evidence="5">
    <location>
        <begin position="217"/>
        <end position="417"/>
    </location>
</feature>
<evidence type="ECO:0000256" key="1">
    <source>
        <dbReference type="ARBA" id="ARBA00008857"/>
    </source>
</evidence>
<dbReference type="Gene3D" id="1.10.443.10">
    <property type="entry name" value="Intergrase catalytic core"/>
    <property type="match status" value="1"/>
</dbReference>
<dbReference type="InterPro" id="IPR038488">
    <property type="entry name" value="Integrase_DNA-bd_sf"/>
</dbReference>
<dbReference type="Pfam" id="PF13356">
    <property type="entry name" value="Arm-DNA-bind_3"/>
    <property type="match status" value="1"/>
</dbReference>
<dbReference type="PANTHER" id="PTHR30629">
    <property type="entry name" value="PROPHAGE INTEGRASE"/>
    <property type="match status" value="1"/>
</dbReference>
<evidence type="ECO:0000313" key="6">
    <source>
        <dbReference type="EMBL" id="MBL0390585.1"/>
    </source>
</evidence>
<evidence type="ECO:0000313" key="7">
    <source>
        <dbReference type="Proteomes" id="UP000599109"/>
    </source>
</evidence>
<dbReference type="GO" id="GO:0015074">
    <property type="term" value="P:DNA integration"/>
    <property type="evidence" value="ECO:0007669"/>
    <property type="project" value="UniProtKB-KW"/>
</dbReference>
<keyword evidence="7" id="KW-1185">Reference proteome</keyword>
<dbReference type="Proteomes" id="UP000599109">
    <property type="component" value="Unassembled WGS sequence"/>
</dbReference>
<name>A0A937CQY3_9BURK</name>
<keyword evidence="3" id="KW-0233">DNA recombination</keyword>
<comment type="caution">
    <text evidence="6">The sequence shown here is derived from an EMBL/GenBank/DDBJ whole genome shotgun (WGS) entry which is preliminary data.</text>
</comment>
<dbReference type="RefSeq" id="WP_201673179.1">
    <property type="nucleotide sequence ID" value="NZ_JAEQNE010000001.1"/>
</dbReference>
<dbReference type="EMBL" id="JAEQNE010000001">
    <property type="protein sequence ID" value="MBL0390585.1"/>
    <property type="molecule type" value="Genomic_DNA"/>
</dbReference>
<keyword evidence="2" id="KW-0229">DNA integration</keyword>
<feature type="region of interest" description="Disordered" evidence="4">
    <location>
        <begin position="72"/>
        <end position="98"/>
    </location>
</feature>
<dbReference type="GO" id="GO:0003677">
    <property type="term" value="F:DNA binding"/>
    <property type="evidence" value="ECO:0007669"/>
    <property type="project" value="InterPro"/>
</dbReference>
<evidence type="ECO:0000256" key="2">
    <source>
        <dbReference type="ARBA" id="ARBA00022908"/>
    </source>
</evidence>
<dbReference type="Gene3D" id="3.30.160.390">
    <property type="entry name" value="Integrase, DNA-binding domain"/>
    <property type="match status" value="1"/>
</dbReference>
<dbReference type="InterPro" id="IPR025166">
    <property type="entry name" value="Integrase_DNA_bind_dom"/>
</dbReference>
<dbReference type="SUPFAM" id="SSF56349">
    <property type="entry name" value="DNA breaking-rejoining enzymes"/>
    <property type="match status" value="1"/>
</dbReference>
<gene>
    <name evidence="6" type="ORF">JJ685_05455</name>
</gene>
<dbReference type="Pfam" id="PF00589">
    <property type="entry name" value="Phage_integrase"/>
    <property type="match status" value="1"/>
</dbReference>
<organism evidence="6 7">
    <name type="scientific">Ramlibacter monticola</name>
    <dbReference type="NCBI Taxonomy" id="1926872"/>
    <lineage>
        <taxon>Bacteria</taxon>
        <taxon>Pseudomonadati</taxon>
        <taxon>Pseudomonadota</taxon>
        <taxon>Betaproteobacteria</taxon>
        <taxon>Burkholderiales</taxon>
        <taxon>Comamonadaceae</taxon>
        <taxon>Ramlibacter</taxon>
    </lineage>
</organism>
<dbReference type="PANTHER" id="PTHR30629:SF2">
    <property type="entry name" value="PROPHAGE INTEGRASE INTS-RELATED"/>
    <property type="match status" value="1"/>
</dbReference>
<proteinExistence type="inferred from homology"/>
<evidence type="ECO:0000256" key="4">
    <source>
        <dbReference type="SAM" id="MobiDB-lite"/>
    </source>
</evidence>